<reference evidence="2 3" key="1">
    <citation type="submission" date="2015-06" db="EMBL/GenBank/DDBJ databases">
        <title>Marinobacter subterrani, a genetically tractable neutrophilic iron-oxidizing strain isolated from the Soudan Iron Mine.</title>
        <authorList>
            <person name="Bonis B.M."/>
            <person name="Gralnick J.A."/>
        </authorList>
    </citation>
    <scope>NUCLEOTIDE SEQUENCE [LARGE SCALE GENOMIC DNA]</scope>
    <source>
        <strain evidence="2 3">JG233</strain>
    </source>
</reference>
<dbReference type="AlphaFoldDB" id="A0A0J7JBA1"/>
<evidence type="ECO:0000313" key="2">
    <source>
        <dbReference type="EMBL" id="KMQ75189.1"/>
    </source>
</evidence>
<dbReference type="RefSeq" id="WP_048495318.1">
    <property type="nucleotide sequence ID" value="NZ_LFBU01000001.1"/>
</dbReference>
<keyword evidence="1" id="KW-1133">Transmembrane helix</keyword>
<dbReference type="PATRIC" id="fig|1658765.3.peg.1380"/>
<gene>
    <name evidence="2" type="ORF">Msub_11388</name>
</gene>
<dbReference type="EMBL" id="LFBU01000001">
    <property type="protein sequence ID" value="KMQ75189.1"/>
    <property type="molecule type" value="Genomic_DNA"/>
</dbReference>
<feature type="transmembrane region" description="Helical" evidence="1">
    <location>
        <begin position="12"/>
        <end position="33"/>
    </location>
</feature>
<keyword evidence="1" id="KW-0812">Transmembrane</keyword>
<comment type="caution">
    <text evidence="2">The sequence shown here is derived from an EMBL/GenBank/DDBJ whole genome shotgun (WGS) entry which is preliminary data.</text>
</comment>
<evidence type="ECO:0000313" key="3">
    <source>
        <dbReference type="Proteomes" id="UP000036102"/>
    </source>
</evidence>
<protein>
    <recommendedName>
        <fullName evidence="4">Toxin CptA</fullName>
    </recommendedName>
</protein>
<accession>A0A0J7JBA1</accession>
<feature type="transmembrane region" description="Helical" evidence="1">
    <location>
        <begin position="39"/>
        <end position="56"/>
    </location>
</feature>
<dbReference type="Proteomes" id="UP000036102">
    <property type="component" value="Unassembled WGS sequence"/>
</dbReference>
<sequence length="154" mass="17064">MSNRIELTLSPCRLVGVLAILPWLALVVFLVVAALAGKAWLLAAIPVAAMGGLLQYRRNGLLKGRRAISDLLVQQDQLYAVTSDKRRIPVSASAESRLWSGLALLKLRPEGTRYWPYTLILLTSSAGRPGNVTDEEFRRLRMWLRLGRSGLPSK</sequence>
<dbReference type="OrthoDB" id="6369153at2"/>
<keyword evidence="1" id="KW-0472">Membrane</keyword>
<keyword evidence="3" id="KW-1185">Reference proteome</keyword>
<organism evidence="2 3">
    <name type="scientific">Marinobacter subterrani</name>
    <dbReference type="NCBI Taxonomy" id="1658765"/>
    <lineage>
        <taxon>Bacteria</taxon>
        <taxon>Pseudomonadati</taxon>
        <taxon>Pseudomonadota</taxon>
        <taxon>Gammaproteobacteria</taxon>
        <taxon>Pseudomonadales</taxon>
        <taxon>Marinobacteraceae</taxon>
        <taxon>Marinobacter</taxon>
    </lineage>
</organism>
<proteinExistence type="predicted"/>
<dbReference type="STRING" id="1658765.Msub_11388"/>
<name>A0A0J7JBA1_9GAMM</name>
<evidence type="ECO:0008006" key="4">
    <source>
        <dbReference type="Google" id="ProtNLM"/>
    </source>
</evidence>
<evidence type="ECO:0000256" key="1">
    <source>
        <dbReference type="SAM" id="Phobius"/>
    </source>
</evidence>